<organism evidence="4 5">
    <name type="scientific">Solanum verrucosum</name>
    <dbReference type="NCBI Taxonomy" id="315347"/>
    <lineage>
        <taxon>Eukaryota</taxon>
        <taxon>Viridiplantae</taxon>
        <taxon>Streptophyta</taxon>
        <taxon>Embryophyta</taxon>
        <taxon>Tracheophyta</taxon>
        <taxon>Spermatophyta</taxon>
        <taxon>Magnoliopsida</taxon>
        <taxon>eudicotyledons</taxon>
        <taxon>Gunneridae</taxon>
        <taxon>Pentapetalae</taxon>
        <taxon>asterids</taxon>
        <taxon>lamiids</taxon>
        <taxon>Solanales</taxon>
        <taxon>Solanaceae</taxon>
        <taxon>Solanoideae</taxon>
        <taxon>Solaneae</taxon>
        <taxon>Solanum</taxon>
    </lineage>
</organism>
<feature type="compositionally biased region" description="Low complexity" evidence="2">
    <location>
        <begin position="555"/>
        <end position="564"/>
    </location>
</feature>
<protein>
    <recommendedName>
        <fullName evidence="3">CN hydrolase domain-containing protein</fullName>
    </recommendedName>
</protein>
<dbReference type="Pfam" id="PF00795">
    <property type="entry name" value="CN_hydrolase"/>
    <property type="match status" value="1"/>
</dbReference>
<feature type="region of interest" description="Disordered" evidence="2">
    <location>
        <begin position="532"/>
        <end position="566"/>
    </location>
</feature>
<evidence type="ECO:0000313" key="5">
    <source>
        <dbReference type="Proteomes" id="UP001234989"/>
    </source>
</evidence>
<feature type="compositionally biased region" description="Low complexity" evidence="2">
    <location>
        <begin position="430"/>
        <end position="451"/>
    </location>
</feature>
<dbReference type="InterPro" id="IPR045254">
    <property type="entry name" value="Nit1/2_C-N_Hydrolase"/>
</dbReference>
<feature type="region of interest" description="Disordered" evidence="2">
    <location>
        <begin position="476"/>
        <end position="495"/>
    </location>
</feature>
<dbReference type="Proteomes" id="UP001234989">
    <property type="component" value="Chromosome 7"/>
</dbReference>
<accession>A0AAF0ZGQ1</accession>
<keyword evidence="1" id="KW-0378">Hydrolase</keyword>
<dbReference type="AlphaFoldDB" id="A0AAF0ZGQ1"/>
<dbReference type="GO" id="GO:0006107">
    <property type="term" value="P:oxaloacetate metabolic process"/>
    <property type="evidence" value="ECO:0007669"/>
    <property type="project" value="TreeGrafter"/>
</dbReference>
<dbReference type="PANTHER" id="PTHR23088">
    <property type="entry name" value="NITRILASE-RELATED"/>
    <property type="match status" value="1"/>
</dbReference>
<dbReference type="EMBL" id="CP133618">
    <property type="protein sequence ID" value="WMV38343.1"/>
    <property type="molecule type" value="Genomic_DNA"/>
</dbReference>
<sequence>MEASFKPEEARVPAALPLPTPPVTKATFSLFLLHFYIFDYYSYQVAKFGHFLFAFLCKYSNLFKIALCQLSVTTDKERNIAHAQQAIEDAADKGAQLILLPEIWNSPYSNDSFPVYAEDIDAGGDASPSTRMLSEVSRSRKITIIGGSIPERSGDKLYNSCCVFGTDGKLLAKHRKIHLFDIDIPGKMTFKESRTLTAGERPTIVDTEVGRIGIGICYDIRFQELAAIYAARGAHLLCYPGAFNMTTGPLHWELLQRARAADCQLYVATCSPARDGGSSYVAWGHSTLVGPFGEVLVTTEHEETTLIAEIDYSVIEERSFFLLKIEKFPVALAGPTLVGALLCYWVVDPEKRRKMSSWEKPIIRPHQRRKTPSFSSSLLEAIYHSIDESKEEEKHEQVPNKKSNNEEEIVSLRRAILIEKWMESYKYTQSSGHFSSDSSSSTESSMFSSSETESRSINTLPRPTRQVRRSDKVVTFSTDTDTDTTTTPKCEGGGRFMRTKSRALKMVKQPISPGGKIANFLNSIFNSRNMKKNHHEDWRKSRSVNDSTTSSCLNKTPSSTSTSNKSKRSVRFCPVTVIVDEHCGHKSIYKNEEPKHQYRGFYKDEDEDEDDGRSCASSDLFELENIGMIGHVHATRDGLPVYGTTSFKMNQAIARGLVM</sequence>
<dbReference type="GO" id="GO:0006528">
    <property type="term" value="P:asparagine metabolic process"/>
    <property type="evidence" value="ECO:0007669"/>
    <property type="project" value="TreeGrafter"/>
</dbReference>
<dbReference type="SUPFAM" id="SSF56317">
    <property type="entry name" value="Carbon-nitrogen hydrolase"/>
    <property type="match status" value="1"/>
</dbReference>
<dbReference type="PROSITE" id="PS50263">
    <property type="entry name" value="CN_HYDROLASE"/>
    <property type="match status" value="1"/>
</dbReference>
<dbReference type="Gene3D" id="3.60.110.10">
    <property type="entry name" value="Carbon-nitrogen hydrolase"/>
    <property type="match status" value="1"/>
</dbReference>
<dbReference type="InterPro" id="IPR003010">
    <property type="entry name" value="C-N_Hydrolase"/>
</dbReference>
<feature type="domain" description="CN hydrolase" evidence="3">
    <location>
        <begin position="63"/>
        <end position="312"/>
    </location>
</feature>
<dbReference type="GO" id="GO:0005739">
    <property type="term" value="C:mitochondrion"/>
    <property type="evidence" value="ECO:0007669"/>
    <property type="project" value="TreeGrafter"/>
</dbReference>
<dbReference type="GO" id="GO:0050152">
    <property type="term" value="F:omega-amidase activity"/>
    <property type="evidence" value="ECO:0007669"/>
    <property type="project" value="TreeGrafter"/>
</dbReference>
<dbReference type="PANTHER" id="PTHR23088:SF54">
    <property type="entry name" value="OMEGA-AMIDASE, CHLOROPLASTIC-LIKE"/>
    <property type="match status" value="1"/>
</dbReference>
<proteinExistence type="predicted"/>
<dbReference type="InterPro" id="IPR036526">
    <property type="entry name" value="C-N_Hydrolase_sf"/>
</dbReference>
<evidence type="ECO:0000256" key="2">
    <source>
        <dbReference type="SAM" id="MobiDB-lite"/>
    </source>
</evidence>
<gene>
    <name evidence="4" type="ORF">MTR67_031728</name>
</gene>
<name>A0AAF0ZGQ1_SOLVR</name>
<dbReference type="CDD" id="cd07572">
    <property type="entry name" value="nit"/>
    <property type="match status" value="1"/>
</dbReference>
<reference evidence="4" key="1">
    <citation type="submission" date="2023-08" db="EMBL/GenBank/DDBJ databases">
        <title>A de novo genome assembly of Solanum verrucosum Schlechtendal, a Mexican diploid species geographically isolated from the other diploid A-genome species in potato relatives.</title>
        <authorList>
            <person name="Hosaka K."/>
        </authorList>
    </citation>
    <scope>NUCLEOTIDE SEQUENCE</scope>
    <source>
        <tissue evidence="4">Young leaves</tissue>
    </source>
</reference>
<evidence type="ECO:0000313" key="4">
    <source>
        <dbReference type="EMBL" id="WMV38343.1"/>
    </source>
</evidence>
<dbReference type="GO" id="GO:0006541">
    <property type="term" value="P:glutamine metabolic process"/>
    <property type="evidence" value="ECO:0007669"/>
    <property type="project" value="TreeGrafter"/>
</dbReference>
<feature type="compositionally biased region" description="Polar residues" evidence="2">
    <location>
        <begin position="544"/>
        <end position="554"/>
    </location>
</feature>
<feature type="region of interest" description="Disordered" evidence="2">
    <location>
        <begin position="430"/>
        <end position="471"/>
    </location>
</feature>
<evidence type="ECO:0000259" key="3">
    <source>
        <dbReference type="PROSITE" id="PS50263"/>
    </source>
</evidence>
<keyword evidence="5" id="KW-1185">Reference proteome</keyword>
<evidence type="ECO:0000256" key="1">
    <source>
        <dbReference type="ARBA" id="ARBA00022801"/>
    </source>
</evidence>